<organism evidence="1 2">
    <name type="scientific">Kocuria flava</name>
    <dbReference type="NCBI Taxonomy" id="446860"/>
    <lineage>
        <taxon>Bacteria</taxon>
        <taxon>Bacillati</taxon>
        <taxon>Actinomycetota</taxon>
        <taxon>Actinomycetes</taxon>
        <taxon>Micrococcales</taxon>
        <taxon>Micrococcaceae</taxon>
        <taxon>Kocuria</taxon>
    </lineage>
</organism>
<name>A0A0U3HGT4_9MICC</name>
<evidence type="ECO:0000313" key="2">
    <source>
        <dbReference type="Proteomes" id="UP000057181"/>
    </source>
</evidence>
<gene>
    <name evidence="1" type="ORF">AS188_10040</name>
</gene>
<evidence type="ECO:0000313" key="1">
    <source>
        <dbReference type="EMBL" id="ALU40024.1"/>
    </source>
</evidence>
<dbReference type="AlphaFoldDB" id="A0A0U3HGT4"/>
<dbReference type="KEGG" id="kfv:AS188_10040"/>
<dbReference type="Gene3D" id="3.40.50.1000">
    <property type="entry name" value="HAD superfamily/HAD-like"/>
    <property type="match status" value="1"/>
</dbReference>
<protein>
    <submittedName>
        <fullName evidence="1">Uncharacterized protein</fullName>
    </submittedName>
</protein>
<accession>A0A0U3HGT4</accession>
<dbReference type="Proteomes" id="UP000057181">
    <property type="component" value="Chromosome"/>
</dbReference>
<dbReference type="InterPro" id="IPR023214">
    <property type="entry name" value="HAD_sf"/>
</dbReference>
<dbReference type="EMBL" id="CP013254">
    <property type="protein sequence ID" value="ALU40024.1"/>
    <property type="molecule type" value="Genomic_DNA"/>
</dbReference>
<sequence>MLAHDNTTLRGAVLVDDEDKSTGRTTPMWQHVVFDRSYDQDTPGPRIHDRSAAAPDTIAAAVESRMHQPAAG</sequence>
<reference evidence="1 2" key="1">
    <citation type="submission" date="2015-11" db="EMBL/GenBank/DDBJ databases">
        <title>Complete Genome Sequence of Kocuria flava strain HO-9041.</title>
        <authorList>
            <person name="Zhou M."/>
            <person name="Dai J."/>
        </authorList>
    </citation>
    <scope>NUCLEOTIDE SEQUENCE [LARGE SCALE GENOMIC DNA]</scope>
    <source>
        <strain evidence="1 2">HO-9041</strain>
    </source>
</reference>
<proteinExistence type="predicted"/>